<dbReference type="AlphaFoldDB" id="A0A0W8G7E1"/>
<comment type="caution">
    <text evidence="1">The sequence shown here is derived from an EMBL/GenBank/DDBJ whole genome shotgun (WGS) entry which is preliminary data.</text>
</comment>
<organism evidence="1">
    <name type="scientific">hydrocarbon metagenome</name>
    <dbReference type="NCBI Taxonomy" id="938273"/>
    <lineage>
        <taxon>unclassified sequences</taxon>
        <taxon>metagenomes</taxon>
        <taxon>ecological metagenomes</taxon>
    </lineage>
</organism>
<protein>
    <submittedName>
        <fullName evidence="1">Uncharacterized protein</fullName>
    </submittedName>
</protein>
<evidence type="ECO:0000313" key="1">
    <source>
        <dbReference type="EMBL" id="KUG29092.1"/>
    </source>
</evidence>
<gene>
    <name evidence="1" type="ORF">ASZ90_001035</name>
</gene>
<proteinExistence type="predicted"/>
<reference evidence="1" key="1">
    <citation type="journal article" date="2015" name="Proc. Natl. Acad. Sci. U.S.A.">
        <title>Networks of energetic and metabolic interactions define dynamics in microbial communities.</title>
        <authorList>
            <person name="Embree M."/>
            <person name="Liu J.K."/>
            <person name="Al-Bassam M.M."/>
            <person name="Zengler K."/>
        </authorList>
    </citation>
    <scope>NUCLEOTIDE SEQUENCE</scope>
</reference>
<sequence>MGSEGIDAVQAWAVHPFSGLGFDLGMVRVRAERMSFSGPEAEEPDVSRAKFPVTWLAAGYELQVRLGREIRGC</sequence>
<dbReference type="EMBL" id="LNQE01000133">
    <property type="protein sequence ID" value="KUG29092.1"/>
    <property type="molecule type" value="Genomic_DNA"/>
</dbReference>
<name>A0A0W8G7E1_9ZZZZ</name>
<accession>A0A0W8G7E1</accession>